<name>A0A7J6WWT3_THATH</name>
<dbReference type="Proteomes" id="UP000554482">
    <property type="component" value="Unassembled WGS sequence"/>
</dbReference>
<accession>A0A7J6WWT3</accession>
<sequence length="155" mass="17081">MATHQASSPPLSDPSPSIPSPNVADLHHGAAIIPKPTTWSALFQTKTSKFKSSLEHFEPVMVDGIAEVPADVIDLDRKMALEMGSIFIGGKLFVVRPWGKEVEKDRKLMNTIPIWVKFTNVPRELWTTTCLAYMASTLGKPVCLDEFVSVISCEL</sequence>
<evidence type="ECO:0000256" key="1">
    <source>
        <dbReference type="SAM" id="MobiDB-lite"/>
    </source>
</evidence>
<reference evidence="2 3" key="1">
    <citation type="submission" date="2020-06" db="EMBL/GenBank/DDBJ databases">
        <title>Transcriptomic and genomic resources for Thalictrum thalictroides and T. hernandezii: Facilitating candidate gene discovery in an emerging model plant lineage.</title>
        <authorList>
            <person name="Arias T."/>
            <person name="Riano-Pachon D.M."/>
            <person name="Di Stilio V.S."/>
        </authorList>
    </citation>
    <scope>NUCLEOTIDE SEQUENCE [LARGE SCALE GENOMIC DNA]</scope>
    <source>
        <strain evidence="3">cv. WT478/WT964</strain>
        <tissue evidence="2">Leaves</tissue>
    </source>
</reference>
<gene>
    <name evidence="2" type="ORF">FRX31_008524</name>
</gene>
<dbReference type="InterPro" id="IPR040256">
    <property type="entry name" value="At4g02000-like"/>
</dbReference>
<keyword evidence="3" id="KW-1185">Reference proteome</keyword>
<dbReference type="AlphaFoldDB" id="A0A7J6WWT3"/>
<dbReference type="PANTHER" id="PTHR31286:SF180">
    <property type="entry name" value="OS10G0362600 PROTEIN"/>
    <property type="match status" value="1"/>
</dbReference>
<dbReference type="OrthoDB" id="1939300at2759"/>
<feature type="region of interest" description="Disordered" evidence="1">
    <location>
        <begin position="1"/>
        <end position="20"/>
    </location>
</feature>
<proteinExistence type="predicted"/>
<evidence type="ECO:0008006" key="4">
    <source>
        <dbReference type="Google" id="ProtNLM"/>
    </source>
</evidence>
<dbReference type="PANTHER" id="PTHR31286">
    <property type="entry name" value="GLYCINE-RICH CELL WALL STRUCTURAL PROTEIN 1.8-LIKE"/>
    <property type="match status" value="1"/>
</dbReference>
<comment type="caution">
    <text evidence="2">The sequence shown here is derived from an EMBL/GenBank/DDBJ whole genome shotgun (WGS) entry which is preliminary data.</text>
</comment>
<protein>
    <recommendedName>
        <fullName evidence="4">DUF4283 domain-containing protein</fullName>
    </recommendedName>
</protein>
<evidence type="ECO:0000313" key="2">
    <source>
        <dbReference type="EMBL" id="KAF5201889.1"/>
    </source>
</evidence>
<dbReference type="EMBL" id="JABWDY010008833">
    <property type="protein sequence ID" value="KAF5201889.1"/>
    <property type="molecule type" value="Genomic_DNA"/>
</dbReference>
<organism evidence="2 3">
    <name type="scientific">Thalictrum thalictroides</name>
    <name type="common">Rue-anemone</name>
    <name type="synonym">Anemone thalictroides</name>
    <dbReference type="NCBI Taxonomy" id="46969"/>
    <lineage>
        <taxon>Eukaryota</taxon>
        <taxon>Viridiplantae</taxon>
        <taxon>Streptophyta</taxon>
        <taxon>Embryophyta</taxon>
        <taxon>Tracheophyta</taxon>
        <taxon>Spermatophyta</taxon>
        <taxon>Magnoliopsida</taxon>
        <taxon>Ranunculales</taxon>
        <taxon>Ranunculaceae</taxon>
        <taxon>Thalictroideae</taxon>
        <taxon>Thalictrum</taxon>
    </lineage>
</organism>
<evidence type="ECO:0000313" key="3">
    <source>
        <dbReference type="Proteomes" id="UP000554482"/>
    </source>
</evidence>